<name>A0AAD7LKU5_QUISA</name>
<dbReference type="GO" id="GO:0016787">
    <property type="term" value="F:hydrolase activity"/>
    <property type="evidence" value="ECO:0007669"/>
    <property type="project" value="UniProtKB-KW"/>
</dbReference>
<dbReference type="Gene3D" id="3.40.50.300">
    <property type="entry name" value="P-loop containing nucleotide triphosphate hydrolases"/>
    <property type="match status" value="2"/>
</dbReference>
<evidence type="ECO:0000259" key="2">
    <source>
        <dbReference type="Pfam" id="PF13087"/>
    </source>
</evidence>
<keyword evidence="3" id="KW-0378">Hydrolase</keyword>
<dbReference type="Pfam" id="PF13086">
    <property type="entry name" value="AAA_11"/>
    <property type="match status" value="1"/>
</dbReference>
<dbReference type="InterPro" id="IPR027417">
    <property type="entry name" value="P-loop_NTPase"/>
</dbReference>
<evidence type="ECO:0000313" key="3">
    <source>
        <dbReference type="EMBL" id="KAJ7960006.1"/>
    </source>
</evidence>
<protein>
    <submittedName>
        <fullName evidence="3">P-loop nucleoside triphosphate hydrolase superfamily protein</fullName>
    </submittedName>
</protein>
<comment type="caution">
    <text evidence="3">The sequence shown here is derived from an EMBL/GenBank/DDBJ whole genome shotgun (WGS) entry which is preliminary data.</text>
</comment>
<evidence type="ECO:0000313" key="4">
    <source>
        <dbReference type="Proteomes" id="UP001163823"/>
    </source>
</evidence>
<dbReference type="Pfam" id="PF13087">
    <property type="entry name" value="AAA_12"/>
    <property type="match status" value="1"/>
</dbReference>
<evidence type="ECO:0000259" key="1">
    <source>
        <dbReference type="Pfam" id="PF13086"/>
    </source>
</evidence>
<keyword evidence="4" id="KW-1185">Reference proteome</keyword>
<feature type="domain" description="DNA2/NAM7 helicase-like C-terminal" evidence="2">
    <location>
        <begin position="76"/>
        <end position="174"/>
    </location>
</feature>
<accession>A0AAD7LKU5</accession>
<dbReference type="PANTHER" id="PTHR10887">
    <property type="entry name" value="DNA2/NAM7 HELICASE FAMILY"/>
    <property type="match status" value="1"/>
</dbReference>
<dbReference type="AlphaFoldDB" id="A0AAD7LKU5"/>
<dbReference type="GO" id="GO:0004386">
    <property type="term" value="F:helicase activity"/>
    <property type="evidence" value="ECO:0007669"/>
    <property type="project" value="InterPro"/>
</dbReference>
<dbReference type="KEGG" id="qsa:O6P43_020508"/>
<dbReference type="EMBL" id="JARAOO010000008">
    <property type="protein sequence ID" value="KAJ7960006.1"/>
    <property type="molecule type" value="Genomic_DNA"/>
</dbReference>
<feature type="domain" description="DNA2/NAM7 helicase helicase" evidence="1">
    <location>
        <begin position="4"/>
        <end position="47"/>
    </location>
</feature>
<proteinExistence type="predicted"/>
<gene>
    <name evidence="3" type="ORF">O6P43_020508</name>
</gene>
<dbReference type="InterPro" id="IPR041677">
    <property type="entry name" value="DNA2/NAM7_AAA_11"/>
</dbReference>
<dbReference type="InterPro" id="IPR045055">
    <property type="entry name" value="DNA2/NAM7-like"/>
</dbReference>
<dbReference type="Proteomes" id="UP001163823">
    <property type="component" value="Chromosome 8"/>
</dbReference>
<sequence length="272" mass="30656">MSSLEYLVIDEAAQLKECESTIPLQLPGLRHVVLIGDERQLSAVVKKPEVCLRDRYCWDTRSISLMSSTECIHPFSAFPNREFYDQNISDARNVRQRSYEKFFLEGNMFSSYSFINVAQGKEDSGRGHSLRNMVEVAAVSEIIARLYKEYSSTKRKISIGVISPYNSQILSLGTLGSAETSCKSDSIWKALVLNAKERDCFHDAYDDKNLAQAIDDALLKIDLDNPEPDPLSKAFSSLSLRSAAARSSYKKEGRFLKNSNWRSDDWVAGLLV</sequence>
<dbReference type="InterPro" id="IPR041679">
    <property type="entry name" value="DNA2/NAM7-like_C"/>
</dbReference>
<reference evidence="3" key="1">
    <citation type="journal article" date="2023" name="Science">
        <title>Elucidation of the pathway for biosynthesis of saponin adjuvants from the soapbark tree.</title>
        <authorList>
            <person name="Reed J."/>
            <person name="Orme A."/>
            <person name="El-Demerdash A."/>
            <person name="Owen C."/>
            <person name="Martin L.B.B."/>
            <person name="Misra R.C."/>
            <person name="Kikuchi S."/>
            <person name="Rejzek M."/>
            <person name="Martin A.C."/>
            <person name="Harkess A."/>
            <person name="Leebens-Mack J."/>
            <person name="Louveau T."/>
            <person name="Stephenson M.J."/>
            <person name="Osbourn A."/>
        </authorList>
    </citation>
    <scope>NUCLEOTIDE SEQUENCE</scope>
    <source>
        <strain evidence="3">S10</strain>
    </source>
</reference>
<organism evidence="3 4">
    <name type="scientific">Quillaja saponaria</name>
    <name type="common">Soap bark tree</name>
    <dbReference type="NCBI Taxonomy" id="32244"/>
    <lineage>
        <taxon>Eukaryota</taxon>
        <taxon>Viridiplantae</taxon>
        <taxon>Streptophyta</taxon>
        <taxon>Embryophyta</taxon>
        <taxon>Tracheophyta</taxon>
        <taxon>Spermatophyta</taxon>
        <taxon>Magnoliopsida</taxon>
        <taxon>eudicotyledons</taxon>
        <taxon>Gunneridae</taxon>
        <taxon>Pentapetalae</taxon>
        <taxon>rosids</taxon>
        <taxon>fabids</taxon>
        <taxon>Fabales</taxon>
        <taxon>Quillajaceae</taxon>
        <taxon>Quillaja</taxon>
    </lineage>
</organism>
<dbReference type="SUPFAM" id="SSF52540">
    <property type="entry name" value="P-loop containing nucleoside triphosphate hydrolases"/>
    <property type="match status" value="1"/>
</dbReference>
<dbReference type="PANTHER" id="PTHR10887:SF522">
    <property type="entry name" value="P-LOOP CONTAINING NUCLEOSIDE TRIPHOSPHATE HYDROLASES SUPERFAMILY PROTEIN"/>
    <property type="match status" value="1"/>
</dbReference>